<keyword evidence="1" id="KW-1185">Reference proteome</keyword>
<accession>A0A6P7TI12</accession>
<protein>
    <submittedName>
        <fullName evidence="2">Protein GVQW3-like</fullName>
    </submittedName>
</protein>
<gene>
    <name evidence="2" type="primary">LOC115222673</name>
</gene>
<sequence length="110" mass="12597">MKEVYGDDAPSNDIVKHSHRQFKCGRTSVKIAPIPGWPYSDIDDNTIHKVEAAILEDCGITIQQLAREVKINVGSMEKIIHDHLPMQKLFPRWIPLIFTPFQKQEQVNCS</sequence>
<name>A0A6P7TI12_9MOLL</name>
<dbReference type="InterPro" id="IPR052709">
    <property type="entry name" value="Transposase-MT_Hybrid"/>
</dbReference>
<proteinExistence type="predicted"/>
<dbReference type="Proteomes" id="UP000515154">
    <property type="component" value="Linkage group LG20"/>
</dbReference>
<reference evidence="2" key="1">
    <citation type="submission" date="2025-08" db="UniProtKB">
        <authorList>
            <consortium name="RefSeq"/>
        </authorList>
    </citation>
    <scope>IDENTIFICATION</scope>
</reference>
<evidence type="ECO:0000313" key="1">
    <source>
        <dbReference type="Proteomes" id="UP000515154"/>
    </source>
</evidence>
<organism evidence="1 2">
    <name type="scientific">Octopus sinensis</name>
    <name type="common">East Asian common octopus</name>
    <dbReference type="NCBI Taxonomy" id="2607531"/>
    <lineage>
        <taxon>Eukaryota</taxon>
        <taxon>Metazoa</taxon>
        <taxon>Spiralia</taxon>
        <taxon>Lophotrochozoa</taxon>
        <taxon>Mollusca</taxon>
        <taxon>Cephalopoda</taxon>
        <taxon>Coleoidea</taxon>
        <taxon>Octopodiformes</taxon>
        <taxon>Octopoda</taxon>
        <taxon>Incirrata</taxon>
        <taxon>Octopodidae</taxon>
        <taxon>Octopus</taxon>
    </lineage>
</organism>
<dbReference type="PANTHER" id="PTHR46060">
    <property type="entry name" value="MARINER MOS1 TRANSPOSASE-LIKE PROTEIN"/>
    <property type="match status" value="1"/>
</dbReference>
<dbReference type="AlphaFoldDB" id="A0A6P7TI12"/>
<dbReference type="RefSeq" id="XP_029648851.1">
    <property type="nucleotide sequence ID" value="XM_029792991.1"/>
</dbReference>
<evidence type="ECO:0000313" key="2">
    <source>
        <dbReference type="RefSeq" id="XP_029648851.1"/>
    </source>
</evidence>
<dbReference type="PANTHER" id="PTHR46060:SF1">
    <property type="entry name" value="MARINER MOS1 TRANSPOSASE-LIKE PROTEIN"/>
    <property type="match status" value="1"/>
</dbReference>
<dbReference type="KEGG" id="osn:115222673"/>